<evidence type="ECO:0000313" key="6">
    <source>
        <dbReference type="Proteomes" id="UP001460270"/>
    </source>
</evidence>
<dbReference type="InterPro" id="IPR001870">
    <property type="entry name" value="B30.2/SPRY"/>
</dbReference>
<sequence length="323" mass="36911">MLDQCLELGSNGALTSSLDFAEVVPSHVQRRKEVPVLQSRWLRSGVQEMLGEAEAYVCEFSLDPNTAHKELRLSNNNRTVTRVKKEQKFSDDKDRFKDCPQVLSSTGLSGRCYWEVDWSGWQWVSIAVSYRGTRQRQDTEECVFGYNNLSWSLKIYDGKSSVWHNKKESEVVFFSDRYDQFSGRVGVFLNSEEGYLSFYEVLTDGELAHLHTCFSNFTEPLFPGEAHRKLLLSEDNRTVTCVRQEQQYPDHEDRFTEIEQVLSSTGLSGRCYWEVVWSGEGVGVLLDSEAGYLSFYLFSLMESCSTCTRSDPPSLSLCSQGLD</sequence>
<dbReference type="GO" id="GO:0008270">
    <property type="term" value="F:zinc ion binding"/>
    <property type="evidence" value="ECO:0007669"/>
    <property type="project" value="UniProtKB-KW"/>
</dbReference>
<dbReference type="Gene3D" id="2.60.120.920">
    <property type="match status" value="2"/>
</dbReference>
<evidence type="ECO:0000313" key="5">
    <source>
        <dbReference type="EMBL" id="KAK7938872.1"/>
    </source>
</evidence>
<keyword evidence="3" id="KW-0862">Zinc</keyword>
<dbReference type="SMART" id="SM00589">
    <property type="entry name" value="PRY"/>
    <property type="match status" value="2"/>
</dbReference>
<comment type="caution">
    <text evidence="5">The sequence shown here is derived from an EMBL/GenBank/DDBJ whole genome shotgun (WGS) entry which is preliminary data.</text>
</comment>
<dbReference type="InterPro" id="IPR051051">
    <property type="entry name" value="E3_ubiq-ligase_TRIM/RNF"/>
</dbReference>
<keyword evidence="1" id="KW-0479">Metal-binding</keyword>
<dbReference type="InterPro" id="IPR003877">
    <property type="entry name" value="SPRY_dom"/>
</dbReference>
<dbReference type="InterPro" id="IPR006574">
    <property type="entry name" value="PRY"/>
</dbReference>
<proteinExistence type="predicted"/>
<evidence type="ECO:0000256" key="1">
    <source>
        <dbReference type="ARBA" id="ARBA00022723"/>
    </source>
</evidence>
<name>A0AAW0Q2Z0_9GOBI</name>
<dbReference type="PANTHER" id="PTHR25465:SF14">
    <property type="entry name" value="E3 UBIQUITIN-PROTEIN LIGASE TRIM65"/>
    <property type="match status" value="1"/>
</dbReference>
<keyword evidence="6" id="KW-1185">Reference proteome</keyword>
<dbReference type="Proteomes" id="UP001460270">
    <property type="component" value="Unassembled WGS sequence"/>
</dbReference>
<organism evidence="5 6">
    <name type="scientific">Mugilogobius chulae</name>
    <name type="common">yellowstripe goby</name>
    <dbReference type="NCBI Taxonomy" id="88201"/>
    <lineage>
        <taxon>Eukaryota</taxon>
        <taxon>Metazoa</taxon>
        <taxon>Chordata</taxon>
        <taxon>Craniata</taxon>
        <taxon>Vertebrata</taxon>
        <taxon>Euteleostomi</taxon>
        <taxon>Actinopterygii</taxon>
        <taxon>Neopterygii</taxon>
        <taxon>Teleostei</taxon>
        <taxon>Neoteleostei</taxon>
        <taxon>Acanthomorphata</taxon>
        <taxon>Gobiaria</taxon>
        <taxon>Gobiiformes</taxon>
        <taxon>Gobioidei</taxon>
        <taxon>Gobiidae</taxon>
        <taxon>Gobionellinae</taxon>
        <taxon>Mugilogobius</taxon>
    </lineage>
</organism>
<protein>
    <recommendedName>
        <fullName evidence="4">B30.2/SPRY domain-containing protein</fullName>
    </recommendedName>
</protein>
<dbReference type="GO" id="GO:0005737">
    <property type="term" value="C:cytoplasm"/>
    <property type="evidence" value="ECO:0007669"/>
    <property type="project" value="UniProtKB-ARBA"/>
</dbReference>
<dbReference type="PANTHER" id="PTHR25465">
    <property type="entry name" value="B-BOX DOMAIN CONTAINING"/>
    <property type="match status" value="1"/>
</dbReference>
<evidence type="ECO:0000256" key="3">
    <source>
        <dbReference type="ARBA" id="ARBA00022833"/>
    </source>
</evidence>
<dbReference type="Pfam" id="PF13765">
    <property type="entry name" value="PRY"/>
    <property type="match status" value="2"/>
</dbReference>
<dbReference type="InterPro" id="IPR003879">
    <property type="entry name" value="Butyrophylin_SPRY"/>
</dbReference>
<feature type="domain" description="B30.2/SPRY" evidence="4">
    <location>
        <begin position="40"/>
        <end position="247"/>
    </location>
</feature>
<reference evidence="6" key="1">
    <citation type="submission" date="2024-04" db="EMBL/GenBank/DDBJ databases">
        <title>Salinicola lusitanus LLJ914,a marine bacterium isolated from the Okinawa Trough.</title>
        <authorList>
            <person name="Li J."/>
        </authorList>
    </citation>
    <scope>NUCLEOTIDE SEQUENCE [LARGE SCALE GENOMIC DNA]</scope>
</reference>
<accession>A0AAW0Q2Z0</accession>
<dbReference type="PRINTS" id="PR01407">
    <property type="entry name" value="BUTYPHLNCDUF"/>
</dbReference>
<dbReference type="Pfam" id="PF00622">
    <property type="entry name" value="SPRY"/>
    <property type="match status" value="1"/>
</dbReference>
<evidence type="ECO:0000256" key="2">
    <source>
        <dbReference type="ARBA" id="ARBA00022771"/>
    </source>
</evidence>
<dbReference type="InterPro" id="IPR013320">
    <property type="entry name" value="ConA-like_dom_sf"/>
</dbReference>
<evidence type="ECO:0000259" key="4">
    <source>
        <dbReference type="PROSITE" id="PS50188"/>
    </source>
</evidence>
<gene>
    <name evidence="5" type="ORF">WMY93_002198</name>
</gene>
<dbReference type="PROSITE" id="PS50188">
    <property type="entry name" value="B302_SPRY"/>
    <property type="match status" value="1"/>
</dbReference>
<keyword evidence="2" id="KW-0863">Zinc-finger</keyword>
<dbReference type="AlphaFoldDB" id="A0AAW0Q2Z0"/>
<dbReference type="EMBL" id="JBBPFD010000002">
    <property type="protein sequence ID" value="KAK7938872.1"/>
    <property type="molecule type" value="Genomic_DNA"/>
</dbReference>
<dbReference type="SUPFAM" id="SSF49899">
    <property type="entry name" value="Concanavalin A-like lectins/glucanases"/>
    <property type="match status" value="2"/>
</dbReference>
<dbReference type="InterPro" id="IPR043136">
    <property type="entry name" value="B30.2/SPRY_sf"/>
</dbReference>